<dbReference type="RefSeq" id="XP_034109493.1">
    <property type="nucleotide sequence ID" value="XM_034253602.2"/>
</dbReference>
<sequence length="275" mass="31926">MVALWLLLLTALLAKSLAVDFDYKLPRAVLERLNSSSAQFDAWTRELSASLSAEHQRRVAWNVPFMRTPRSQLDLRRLQQKLNPSNPLKLRLWISYYWQLRRSQLLNSDNMLLAHFVLTLRQLLLGDSGQLENNQLQNMLQSLPPFLATLVRSRWLCLKHIGQQLFLQPGDALQLGVSSNCSMWQVQQHAEHWLRLQNACEQHSMWFINMLHTHLQSRTYMLLTSASDNASRFCVGQQGVGYLEHADGWQKDCQWRLNDCTQLPQFLNLVDNGFA</sequence>
<dbReference type="GeneID" id="117571455"/>
<protein>
    <submittedName>
        <fullName evidence="3">Uncharacterized protein LOC117571455</fullName>
    </submittedName>
</protein>
<keyword evidence="1" id="KW-0732">Signal</keyword>
<name>A0A6P8XBL4_DROAB</name>
<proteinExistence type="predicted"/>
<keyword evidence="2" id="KW-1185">Reference proteome</keyword>
<feature type="signal peptide" evidence="1">
    <location>
        <begin position="1"/>
        <end position="18"/>
    </location>
</feature>
<gene>
    <name evidence="3" type="primary">LOC117571455</name>
</gene>
<dbReference type="Proteomes" id="UP000515160">
    <property type="component" value="Chromosome 3"/>
</dbReference>
<evidence type="ECO:0000313" key="3">
    <source>
        <dbReference type="RefSeq" id="XP_034109493.1"/>
    </source>
</evidence>
<feature type="chain" id="PRO_5028089084" evidence="1">
    <location>
        <begin position="19"/>
        <end position="275"/>
    </location>
</feature>
<reference evidence="3" key="1">
    <citation type="submission" date="2025-08" db="UniProtKB">
        <authorList>
            <consortium name="RefSeq"/>
        </authorList>
    </citation>
    <scope>IDENTIFICATION</scope>
    <source>
        <strain evidence="3">15112-1751.03</strain>
        <tissue evidence="3">Whole Adult</tissue>
    </source>
</reference>
<dbReference type="OrthoDB" id="7859044at2759"/>
<accession>A0A6P8XBL4</accession>
<evidence type="ECO:0000256" key="1">
    <source>
        <dbReference type="SAM" id="SignalP"/>
    </source>
</evidence>
<dbReference type="AlphaFoldDB" id="A0A6P8XBL4"/>
<organism evidence="2 3">
    <name type="scientific">Drosophila albomicans</name>
    <name type="common">Fruit fly</name>
    <dbReference type="NCBI Taxonomy" id="7291"/>
    <lineage>
        <taxon>Eukaryota</taxon>
        <taxon>Metazoa</taxon>
        <taxon>Ecdysozoa</taxon>
        <taxon>Arthropoda</taxon>
        <taxon>Hexapoda</taxon>
        <taxon>Insecta</taxon>
        <taxon>Pterygota</taxon>
        <taxon>Neoptera</taxon>
        <taxon>Endopterygota</taxon>
        <taxon>Diptera</taxon>
        <taxon>Brachycera</taxon>
        <taxon>Muscomorpha</taxon>
        <taxon>Ephydroidea</taxon>
        <taxon>Drosophilidae</taxon>
        <taxon>Drosophila</taxon>
    </lineage>
</organism>
<evidence type="ECO:0000313" key="2">
    <source>
        <dbReference type="Proteomes" id="UP000515160"/>
    </source>
</evidence>